<dbReference type="InterPro" id="IPR003593">
    <property type="entry name" value="AAA+_ATPase"/>
</dbReference>
<organism evidence="5 6">
    <name type="scientific">Kumtagia ephedrae</name>
    <dbReference type="NCBI Taxonomy" id="2116701"/>
    <lineage>
        <taxon>Bacteria</taxon>
        <taxon>Pseudomonadati</taxon>
        <taxon>Pseudomonadota</taxon>
        <taxon>Alphaproteobacteria</taxon>
        <taxon>Hyphomicrobiales</taxon>
        <taxon>Phyllobacteriaceae</taxon>
        <taxon>Kumtagia</taxon>
    </lineage>
</organism>
<dbReference type="InterPro" id="IPR027417">
    <property type="entry name" value="P-loop_NTPase"/>
</dbReference>
<comment type="caution">
    <text evidence="5">The sequence shown here is derived from an EMBL/GenBank/DDBJ whole genome shotgun (WGS) entry which is preliminary data.</text>
</comment>
<keyword evidence="1" id="KW-0813">Transport</keyword>
<evidence type="ECO:0000256" key="3">
    <source>
        <dbReference type="ARBA" id="ARBA00022840"/>
    </source>
</evidence>
<dbReference type="RefSeq" id="WP_106773434.1">
    <property type="nucleotide sequence ID" value="NZ_PXYK01000016.1"/>
</dbReference>
<protein>
    <submittedName>
        <fullName evidence="5">ABC transporter ATP-binding protein</fullName>
    </submittedName>
</protein>
<dbReference type="EMBL" id="PXYK01000016">
    <property type="protein sequence ID" value="PSJ57755.1"/>
    <property type="molecule type" value="Genomic_DNA"/>
</dbReference>
<accession>A0A2P7S5K3</accession>
<keyword evidence="3 5" id="KW-0067">ATP-binding</keyword>
<evidence type="ECO:0000256" key="1">
    <source>
        <dbReference type="ARBA" id="ARBA00022448"/>
    </source>
</evidence>
<dbReference type="PROSITE" id="PS50893">
    <property type="entry name" value="ABC_TRANSPORTER_2"/>
    <property type="match status" value="1"/>
</dbReference>
<feature type="domain" description="ABC transporter" evidence="4">
    <location>
        <begin position="13"/>
        <end position="254"/>
    </location>
</feature>
<proteinExistence type="predicted"/>
<dbReference type="InterPro" id="IPR032823">
    <property type="entry name" value="BCA_ABC_TP_C"/>
</dbReference>
<evidence type="ECO:0000259" key="4">
    <source>
        <dbReference type="PROSITE" id="PS50893"/>
    </source>
</evidence>
<dbReference type="PANTHER" id="PTHR45772">
    <property type="entry name" value="CONSERVED COMPONENT OF ABC TRANSPORTER FOR NATURAL AMINO ACIDS-RELATED"/>
    <property type="match status" value="1"/>
</dbReference>
<dbReference type="Proteomes" id="UP000241229">
    <property type="component" value="Unassembled WGS sequence"/>
</dbReference>
<dbReference type="CDD" id="cd03219">
    <property type="entry name" value="ABC_Mj1267_LivG_branched"/>
    <property type="match status" value="1"/>
</dbReference>
<dbReference type="Gene3D" id="3.40.50.300">
    <property type="entry name" value="P-loop containing nucleotide triphosphate hydrolases"/>
    <property type="match status" value="1"/>
</dbReference>
<dbReference type="AlphaFoldDB" id="A0A2P7S5K3"/>
<evidence type="ECO:0000256" key="2">
    <source>
        <dbReference type="ARBA" id="ARBA00022741"/>
    </source>
</evidence>
<dbReference type="SUPFAM" id="SSF52540">
    <property type="entry name" value="P-loop containing nucleoside triphosphate hydrolases"/>
    <property type="match status" value="1"/>
</dbReference>
<dbReference type="OrthoDB" id="9780942at2"/>
<reference evidence="5 6" key="1">
    <citation type="submission" date="2018-03" db="EMBL/GenBank/DDBJ databases">
        <title>The draft genome of Mesorhizobium sp. 6GN-30.</title>
        <authorList>
            <person name="Liu L."/>
            <person name="Li L."/>
            <person name="Wang T."/>
            <person name="Zhang X."/>
            <person name="Liang L."/>
        </authorList>
    </citation>
    <scope>NUCLEOTIDE SEQUENCE [LARGE SCALE GENOMIC DNA]</scope>
    <source>
        <strain evidence="5 6">6GN30</strain>
    </source>
</reference>
<dbReference type="Pfam" id="PF00005">
    <property type="entry name" value="ABC_tran"/>
    <property type="match status" value="1"/>
</dbReference>
<keyword evidence="6" id="KW-1185">Reference proteome</keyword>
<keyword evidence="2" id="KW-0547">Nucleotide-binding</keyword>
<dbReference type="Pfam" id="PF12399">
    <property type="entry name" value="BCA_ABC_TP_C"/>
    <property type="match status" value="1"/>
</dbReference>
<dbReference type="GO" id="GO:0016887">
    <property type="term" value="F:ATP hydrolysis activity"/>
    <property type="evidence" value="ECO:0007669"/>
    <property type="project" value="InterPro"/>
</dbReference>
<sequence>MKTGEERLKDAVLEVRGITKRFGAFRAVDGVDLDIAEGEIHALIGPNGAGKTTCFNLLTGNLSLTAGEIRLRGEVISGLPMDAIARRGLVRSYQISSIFPDFTVLENLRFALQRKRRGNFDFWRSERHLHTLDGRALELLEQLGLAEWAGTRAGDLPYGRKRALEIATTLALDPQVLLLDEPTSGMGREDIGRVADLIRKIARGRTVIMVEHNLPVVEGLCDNVTVLARGQVIARGTYSEVSADARVVEAYLGTAHA</sequence>
<dbReference type="InterPro" id="IPR051120">
    <property type="entry name" value="ABC_AA/LPS_Transport"/>
</dbReference>
<dbReference type="GO" id="GO:0005886">
    <property type="term" value="C:plasma membrane"/>
    <property type="evidence" value="ECO:0007669"/>
    <property type="project" value="TreeGrafter"/>
</dbReference>
<gene>
    <name evidence="5" type="ORF">C7I84_17190</name>
</gene>
<dbReference type="GO" id="GO:0005524">
    <property type="term" value="F:ATP binding"/>
    <property type="evidence" value="ECO:0007669"/>
    <property type="project" value="UniProtKB-KW"/>
</dbReference>
<dbReference type="InterPro" id="IPR003439">
    <property type="entry name" value="ABC_transporter-like_ATP-bd"/>
</dbReference>
<evidence type="ECO:0000313" key="6">
    <source>
        <dbReference type="Proteomes" id="UP000241229"/>
    </source>
</evidence>
<name>A0A2P7S5K3_9HYPH</name>
<dbReference type="SMART" id="SM00382">
    <property type="entry name" value="AAA"/>
    <property type="match status" value="1"/>
</dbReference>
<evidence type="ECO:0000313" key="5">
    <source>
        <dbReference type="EMBL" id="PSJ57755.1"/>
    </source>
</evidence>
<dbReference type="PANTHER" id="PTHR45772:SF3">
    <property type="entry name" value="ABC TRANSPORTER ATP-BINDING PROTEIN"/>
    <property type="match status" value="1"/>
</dbReference>